<reference evidence="1 2" key="1">
    <citation type="submission" date="2024-02" db="EMBL/GenBank/DDBJ databases">
        <title>A nitrogen-fixing paenibacillus bacterium.</title>
        <authorList>
            <person name="Zhang W.L."/>
            <person name="Chen S.F."/>
        </authorList>
    </citation>
    <scope>NUCLEOTIDE SEQUENCE [LARGE SCALE GENOMIC DNA]</scope>
    <source>
        <strain evidence="1 2">M1</strain>
    </source>
</reference>
<keyword evidence="2" id="KW-1185">Reference proteome</keyword>
<protein>
    <submittedName>
        <fullName evidence="1">Uncharacterized protein</fullName>
    </submittedName>
</protein>
<sequence length="68" mass="8040">MSLKRAKTHWVWSEIAQEINPEQIAGRPVTDLYPKYGREAPEEWYTRGYIVDKEDYVGQTDLFDYVEG</sequence>
<dbReference type="RefSeq" id="WP_331845296.1">
    <property type="nucleotide sequence ID" value="NZ_JAZHPZ010000002.1"/>
</dbReference>
<comment type="caution">
    <text evidence="1">The sequence shown here is derived from an EMBL/GenBank/DDBJ whole genome shotgun (WGS) entry which is preliminary data.</text>
</comment>
<gene>
    <name evidence="1" type="ORF">V3851_04355</name>
</gene>
<organism evidence="1 2">
    <name type="scientific">Paenibacillus haidiansis</name>
    <dbReference type="NCBI Taxonomy" id="1574488"/>
    <lineage>
        <taxon>Bacteria</taxon>
        <taxon>Bacillati</taxon>
        <taxon>Bacillota</taxon>
        <taxon>Bacilli</taxon>
        <taxon>Bacillales</taxon>
        <taxon>Paenibacillaceae</taxon>
        <taxon>Paenibacillus</taxon>
    </lineage>
</organism>
<dbReference type="Proteomes" id="UP001306950">
    <property type="component" value="Unassembled WGS sequence"/>
</dbReference>
<proteinExistence type="predicted"/>
<evidence type="ECO:0000313" key="1">
    <source>
        <dbReference type="EMBL" id="MEF2965054.1"/>
    </source>
</evidence>
<accession>A0ABU7VQ79</accession>
<dbReference type="EMBL" id="JAZHPZ010000002">
    <property type="protein sequence ID" value="MEF2965054.1"/>
    <property type="molecule type" value="Genomic_DNA"/>
</dbReference>
<evidence type="ECO:0000313" key="2">
    <source>
        <dbReference type="Proteomes" id="UP001306950"/>
    </source>
</evidence>
<name>A0ABU7VQ79_9BACL</name>